<gene>
    <name evidence="3" type="ORF">INT46_005104</name>
</gene>
<dbReference type="Proteomes" id="UP000650833">
    <property type="component" value="Unassembled WGS sequence"/>
</dbReference>
<dbReference type="OrthoDB" id="7722975at2759"/>
<dbReference type="InterPro" id="IPR029052">
    <property type="entry name" value="Metallo-depent_PP-like"/>
</dbReference>
<evidence type="ECO:0000256" key="1">
    <source>
        <dbReference type="SAM" id="Phobius"/>
    </source>
</evidence>
<reference evidence="3" key="1">
    <citation type="submission" date="2020-12" db="EMBL/GenBank/DDBJ databases">
        <title>Metabolic potential, ecology and presence of endohyphal bacteria is reflected in genomic diversity of Mucoromycotina.</title>
        <authorList>
            <person name="Muszewska A."/>
            <person name="Okrasinska A."/>
            <person name="Steczkiewicz K."/>
            <person name="Drgas O."/>
            <person name="Orlowska M."/>
            <person name="Perlinska-Lenart U."/>
            <person name="Aleksandrzak-Piekarczyk T."/>
            <person name="Szatraj K."/>
            <person name="Zielenkiewicz U."/>
            <person name="Pilsyk S."/>
            <person name="Malc E."/>
            <person name="Mieczkowski P."/>
            <person name="Kruszewska J.S."/>
            <person name="Biernat P."/>
            <person name="Pawlowska J."/>
        </authorList>
    </citation>
    <scope>NUCLEOTIDE SEQUENCE</scope>
    <source>
        <strain evidence="3">CBS 226.32</strain>
    </source>
</reference>
<keyword evidence="1" id="KW-0812">Transmembrane</keyword>
<dbReference type="EMBL" id="JAEPRC010000127">
    <property type="protein sequence ID" value="KAG2207584.1"/>
    <property type="molecule type" value="Genomic_DNA"/>
</dbReference>
<proteinExistence type="predicted"/>
<keyword evidence="4" id="KW-1185">Reference proteome</keyword>
<feature type="domain" description="Putative 5'-nucleotidase C-terminal" evidence="2">
    <location>
        <begin position="417"/>
        <end position="608"/>
    </location>
</feature>
<keyword evidence="1" id="KW-1133">Transmembrane helix</keyword>
<dbReference type="SUPFAM" id="SSF55816">
    <property type="entry name" value="5'-nucleotidase (syn. UDP-sugar hydrolase), C-terminal domain"/>
    <property type="match status" value="1"/>
</dbReference>
<dbReference type="Gene3D" id="3.60.21.10">
    <property type="match status" value="1"/>
</dbReference>
<dbReference type="Gene3D" id="3.90.780.10">
    <property type="entry name" value="5'-Nucleotidase, C-terminal domain"/>
    <property type="match status" value="1"/>
</dbReference>
<dbReference type="GO" id="GO:0016787">
    <property type="term" value="F:hydrolase activity"/>
    <property type="evidence" value="ECO:0007669"/>
    <property type="project" value="InterPro"/>
</dbReference>
<dbReference type="AlphaFoldDB" id="A0A8H7RA81"/>
<sequence length="653" mass="74730">MCIFLFNARRYLNSFFVPFSLVKKTEMIVKNRLSLYALFIGIFIIDTTQGLYIDKRQQKDAIKTPYISNLRPLVWGDVNFIHTTDTHGNNNKICWLEASIIGHVLEGSFNGDLGDFYSFTARMKQKSRQLKKDLFIVDTGDTHDGNGLSDITDPRGLLSQPLLTNIPYDLLTIGNHELYVNDVTVDTVDNFIPHWKNRYLAANVYFKDINNNKTVPIGSKFTYFEGEFGTRVLAYGFLFNFQKNGDRSVVRSVKDEIQDAWFKQSLETHIPDIIVLIGHIGLRFEEFYILIEAIREHFPTIPIAVLGGHTHIRDAVKYDPWAAGIESGRYLETIGFFSVEGVTNKDTASRTHTNVTFHRRYLDQNRPTYQFHSSPDENLIDDDNEFDTPLGIEMTNLISKLRGNYDLSKRLGCAPQDYKLQAAHPNQESSVFHLLTQEVLPWVVADKNRPNPAYFLINTGGVRYDIYKGPFLLDNMYQLSPFEDAFYSIENVPSNIVRQLLPKLNNEGEQVFRKRNDIWPYMSKKIDFAKRSNAVRLRNQSNGQHNDKQGGLVPGYVTVDDFGVDGDDTAHLPIPDFPLPAFVGSTLPTNTSEDKLIDIVYLDFFDKQLRALLFDLSGKNWTANTEYGNTNITSSTMWIHFAQAYWNTTAQTC</sequence>
<dbReference type="InterPro" id="IPR014485">
    <property type="entry name" value="Pesterase_C1039"/>
</dbReference>
<dbReference type="GO" id="GO:0005829">
    <property type="term" value="C:cytosol"/>
    <property type="evidence" value="ECO:0007669"/>
    <property type="project" value="TreeGrafter"/>
</dbReference>
<dbReference type="PIRSF" id="PIRSF017316">
    <property type="entry name" value="Pesterase_C1039"/>
    <property type="match status" value="1"/>
</dbReference>
<organism evidence="3 4">
    <name type="scientific">Mucor plumbeus</name>
    <dbReference type="NCBI Taxonomy" id="97098"/>
    <lineage>
        <taxon>Eukaryota</taxon>
        <taxon>Fungi</taxon>
        <taxon>Fungi incertae sedis</taxon>
        <taxon>Mucoromycota</taxon>
        <taxon>Mucoromycotina</taxon>
        <taxon>Mucoromycetes</taxon>
        <taxon>Mucorales</taxon>
        <taxon>Mucorineae</taxon>
        <taxon>Mucoraceae</taxon>
        <taxon>Mucor</taxon>
    </lineage>
</organism>
<dbReference type="Pfam" id="PF21953">
    <property type="entry name" value="NadN_nucleosid_C"/>
    <property type="match status" value="1"/>
</dbReference>
<evidence type="ECO:0000313" key="4">
    <source>
        <dbReference type="Proteomes" id="UP000650833"/>
    </source>
</evidence>
<accession>A0A8H7RA81</accession>
<dbReference type="PANTHER" id="PTHR11575">
    <property type="entry name" value="5'-NUCLEOTIDASE-RELATED"/>
    <property type="match status" value="1"/>
</dbReference>
<dbReference type="InterPro" id="IPR006179">
    <property type="entry name" value="5_nucleotidase/apyrase"/>
</dbReference>
<evidence type="ECO:0000259" key="2">
    <source>
        <dbReference type="Pfam" id="PF21953"/>
    </source>
</evidence>
<name>A0A8H7RA81_9FUNG</name>
<dbReference type="GO" id="GO:0009166">
    <property type="term" value="P:nucleotide catabolic process"/>
    <property type="evidence" value="ECO:0007669"/>
    <property type="project" value="InterPro"/>
</dbReference>
<evidence type="ECO:0000313" key="3">
    <source>
        <dbReference type="EMBL" id="KAG2207584.1"/>
    </source>
</evidence>
<protein>
    <recommendedName>
        <fullName evidence="2">Putative 5'-nucleotidase C-terminal domain-containing protein</fullName>
    </recommendedName>
</protein>
<dbReference type="PANTHER" id="PTHR11575:SF22">
    <property type="entry name" value="ADL392WP"/>
    <property type="match status" value="1"/>
</dbReference>
<dbReference type="InterPro" id="IPR053828">
    <property type="entry name" value="Nucleosidase_C"/>
</dbReference>
<dbReference type="SUPFAM" id="SSF56300">
    <property type="entry name" value="Metallo-dependent phosphatases"/>
    <property type="match status" value="1"/>
</dbReference>
<comment type="caution">
    <text evidence="3">The sequence shown here is derived from an EMBL/GenBank/DDBJ whole genome shotgun (WGS) entry which is preliminary data.</text>
</comment>
<dbReference type="InterPro" id="IPR036907">
    <property type="entry name" value="5'-Nucleotdase_C_sf"/>
</dbReference>
<keyword evidence="1" id="KW-0472">Membrane</keyword>
<feature type="transmembrane region" description="Helical" evidence="1">
    <location>
        <begin position="33"/>
        <end position="53"/>
    </location>
</feature>